<reference evidence="5 6" key="1">
    <citation type="journal article" date="2018" name="BMC Genomics">
        <title>Genomic evidence for intraspecific hybridization in a clonal and extremely halotolerant yeast.</title>
        <authorList>
            <person name="Gostincar C."/>
            <person name="Stajich J.E."/>
            <person name="Zupancic J."/>
            <person name="Zalar P."/>
            <person name="Gunde-Cimerman N."/>
        </authorList>
    </citation>
    <scope>NUCLEOTIDE SEQUENCE [LARGE SCALE GENOMIC DNA]</scope>
    <source>
        <strain evidence="5 6">EXF-6656</strain>
    </source>
</reference>
<dbReference type="OrthoDB" id="340346at2759"/>
<evidence type="ECO:0000259" key="4">
    <source>
        <dbReference type="Pfam" id="PF22956"/>
    </source>
</evidence>
<dbReference type="GO" id="GO:0005634">
    <property type="term" value="C:nucleus"/>
    <property type="evidence" value="ECO:0007669"/>
    <property type="project" value="TreeGrafter"/>
</dbReference>
<feature type="repeat" description="HEAT" evidence="2">
    <location>
        <begin position="33"/>
        <end position="71"/>
    </location>
</feature>
<dbReference type="EMBL" id="QWIJ01000060">
    <property type="protein sequence ID" value="RMX88686.1"/>
    <property type="molecule type" value="Genomic_DNA"/>
</dbReference>
<dbReference type="AlphaFoldDB" id="A0A3M6XDP1"/>
<name>A0A3M6XDP1_HORWE</name>
<organism evidence="5 6">
    <name type="scientific">Hortaea werneckii</name>
    <name type="common">Black yeast</name>
    <name type="synonym">Cladosporium werneckii</name>
    <dbReference type="NCBI Taxonomy" id="91943"/>
    <lineage>
        <taxon>Eukaryota</taxon>
        <taxon>Fungi</taxon>
        <taxon>Dikarya</taxon>
        <taxon>Ascomycota</taxon>
        <taxon>Pezizomycotina</taxon>
        <taxon>Dothideomycetes</taxon>
        <taxon>Dothideomycetidae</taxon>
        <taxon>Mycosphaerellales</taxon>
        <taxon>Teratosphaeriaceae</taxon>
        <taxon>Hortaea</taxon>
    </lineage>
</organism>
<evidence type="ECO:0000256" key="2">
    <source>
        <dbReference type="PROSITE-ProRule" id="PRU00103"/>
    </source>
</evidence>
<gene>
    <name evidence="5" type="ORF">D0869_01454</name>
</gene>
<comment type="caution">
    <text evidence="5">The sequence shown here is derived from an EMBL/GenBank/DDBJ whole genome shotgun (WGS) entry which is preliminary data.</text>
</comment>
<feature type="repeat" description="HEAT" evidence="2">
    <location>
        <begin position="152"/>
        <end position="190"/>
    </location>
</feature>
<evidence type="ECO:0000256" key="3">
    <source>
        <dbReference type="SAM" id="MobiDB-lite"/>
    </source>
</evidence>
<dbReference type="InterPro" id="IPR055231">
    <property type="entry name" value="2AA_helical"/>
</dbReference>
<proteinExistence type="predicted"/>
<dbReference type="InterPro" id="IPR011989">
    <property type="entry name" value="ARM-like"/>
</dbReference>
<keyword evidence="1" id="KW-0677">Repeat</keyword>
<dbReference type="PROSITE" id="PS50077">
    <property type="entry name" value="HEAT_REPEAT"/>
    <property type="match status" value="3"/>
</dbReference>
<dbReference type="GO" id="GO:0019888">
    <property type="term" value="F:protein phosphatase regulator activity"/>
    <property type="evidence" value="ECO:0007669"/>
    <property type="project" value="TreeGrafter"/>
</dbReference>
<dbReference type="Gene3D" id="1.25.10.10">
    <property type="entry name" value="Leucine-rich Repeat Variant"/>
    <property type="match status" value="1"/>
</dbReference>
<dbReference type="Proteomes" id="UP000281245">
    <property type="component" value="Unassembled WGS sequence"/>
</dbReference>
<dbReference type="GO" id="GO:0000159">
    <property type="term" value="C:protein phosphatase type 2A complex"/>
    <property type="evidence" value="ECO:0007669"/>
    <property type="project" value="TreeGrafter"/>
</dbReference>
<evidence type="ECO:0000313" key="6">
    <source>
        <dbReference type="Proteomes" id="UP000281245"/>
    </source>
</evidence>
<feature type="domain" description="Phosphatase 2A Regulatory Subunit A helical" evidence="4">
    <location>
        <begin position="2"/>
        <end position="144"/>
    </location>
</feature>
<dbReference type="InterPro" id="IPR016024">
    <property type="entry name" value="ARM-type_fold"/>
</dbReference>
<dbReference type="PANTHER" id="PTHR10648:SF4">
    <property type="entry name" value="PROTEIN PHOSPHATASE 2 (FORMERLY 2A), REGULATORY SUBUNIT A, BETA ISOFORM-RELATED"/>
    <property type="match status" value="1"/>
</dbReference>
<feature type="repeat" description="HEAT" evidence="2">
    <location>
        <begin position="1"/>
        <end position="32"/>
    </location>
</feature>
<dbReference type="Pfam" id="PF22956">
    <property type="entry name" value="VPS15-like_hel"/>
    <property type="match status" value="1"/>
</dbReference>
<feature type="region of interest" description="Disordered" evidence="3">
    <location>
        <begin position="192"/>
        <end position="211"/>
    </location>
</feature>
<evidence type="ECO:0000256" key="1">
    <source>
        <dbReference type="ARBA" id="ARBA00022737"/>
    </source>
</evidence>
<dbReference type="GO" id="GO:0005829">
    <property type="term" value="C:cytosol"/>
    <property type="evidence" value="ECO:0007669"/>
    <property type="project" value="TreeGrafter"/>
</dbReference>
<evidence type="ECO:0000313" key="5">
    <source>
        <dbReference type="EMBL" id="RMX88686.1"/>
    </source>
</evidence>
<accession>A0A3M6XDP1</accession>
<dbReference type="SUPFAM" id="SSF48371">
    <property type="entry name" value="ARM repeat"/>
    <property type="match status" value="1"/>
</dbReference>
<protein>
    <recommendedName>
        <fullName evidence="4">Phosphatase 2A Regulatory Subunit A helical domain-containing protein</fullName>
    </recommendedName>
</protein>
<dbReference type="InterPro" id="IPR051023">
    <property type="entry name" value="PP2A_Regulatory_Subunit_A"/>
</dbReference>
<sequence>MLKDDFPDVRLNIISKLERVNEVIGIELLSQSLLPAIVQLAEDKNWRVRLAIIQHIPLLAAQLGVKFFDEKLASLCMSWLGDTVFSIREASTQNLRRLTEVFGVEWAERDGGILSRVGGMAEHPNYLYRMTTCFAVSTLSPALTLPVFARSVLPILHRLVEDPIPNIRFNVAKSYAVLIDIFKRLPDETTTLSQLESTSPPPSTQGTAKGEELVRGEIMPPLEKLGQDEDVDVRFFATTAAKSWTDHQAQAQGQGNAMET</sequence>
<dbReference type="PANTHER" id="PTHR10648">
    <property type="entry name" value="SERINE/THREONINE-PROTEIN PHOSPHATASE PP2A 65 KDA REGULATORY SUBUNIT"/>
    <property type="match status" value="1"/>
</dbReference>
<dbReference type="InterPro" id="IPR021133">
    <property type="entry name" value="HEAT_type_2"/>
</dbReference>